<feature type="transmembrane region" description="Helical" evidence="5">
    <location>
        <begin position="112"/>
        <end position="133"/>
    </location>
</feature>
<dbReference type="Pfam" id="PF07690">
    <property type="entry name" value="MFS_1"/>
    <property type="match status" value="1"/>
</dbReference>
<sequence length="574" mass="61360">MTTADGSDTVERQSYWNHAKTFMLILAVNSSYFAQLTILVGAGAFARTIASVVGGESLVAWPASVIVIFIAALSPLVAQAADYWGRKWFIVILAAIGCVGCIVVARGTSMNMVIAGFCLGGVSSASSCLIHTVASEVLPRRYRSWAQATVNGSVGLGSIFGLCVGGALTRYDPNGFRTYFAICAGVYAFSALACAILYNAPPRQLQLEYTFGQKLRTLDWPAYVLITGGLVLFCLGLSWSQNPYSWTDAHVLAPFLIGCSLILGLLVYSWKMRSDGLLHHDLFHDRNFAIALGCIFIEGLSFLAANIFVPYSLSIYFANTMNPFQQALCYNLVFCTFLVSAFGAGYYVYRSKSVRVPAMIGFLSFLIFFILMATVNESTSQAKFWGYMVFCGLGLGFCITTLVTAAQFATPPELIAVTSGLMLSMRSVGASAGAAVMNAIFANGLSQCLLPRVAAAVVPLGLQQDLVGPLLVALTAGDLSKAAALPGVTNEIISAAATAMKQSYGIGFRYVFVCAAAFSAVALIASIFLRNPRAEFTPTIDAPIDGDPYVTKGEDERAMESCHEFVEIETSGKA</sequence>
<feature type="transmembrane region" description="Helical" evidence="5">
    <location>
        <begin position="355"/>
        <end position="375"/>
    </location>
</feature>
<dbReference type="RefSeq" id="XP_018003852.1">
    <property type="nucleotide sequence ID" value="XM_018146431.1"/>
</dbReference>
<keyword evidence="2 5" id="KW-0812">Transmembrane</keyword>
<feature type="transmembrane region" description="Helical" evidence="5">
    <location>
        <begin position="510"/>
        <end position="529"/>
    </location>
</feature>
<feature type="transmembrane region" description="Helical" evidence="5">
    <location>
        <begin position="328"/>
        <end position="349"/>
    </location>
</feature>
<dbReference type="PANTHER" id="PTHR23501">
    <property type="entry name" value="MAJOR FACILITATOR SUPERFAMILY"/>
    <property type="match status" value="1"/>
</dbReference>
<dbReference type="AlphaFoldDB" id="A0A0N0NQM9"/>
<organism evidence="7 8">
    <name type="scientific">Cyphellophora attinorum</name>
    <dbReference type="NCBI Taxonomy" id="1664694"/>
    <lineage>
        <taxon>Eukaryota</taxon>
        <taxon>Fungi</taxon>
        <taxon>Dikarya</taxon>
        <taxon>Ascomycota</taxon>
        <taxon>Pezizomycotina</taxon>
        <taxon>Eurotiomycetes</taxon>
        <taxon>Chaetothyriomycetidae</taxon>
        <taxon>Chaetothyriales</taxon>
        <taxon>Cyphellophoraceae</taxon>
        <taxon>Cyphellophora</taxon>
    </lineage>
</organism>
<evidence type="ECO:0000256" key="4">
    <source>
        <dbReference type="ARBA" id="ARBA00023136"/>
    </source>
</evidence>
<dbReference type="GeneID" id="28738311"/>
<keyword evidence="8" id="KW-1185">Reference proteome</keyword>
<gene>
    <name evidence="7" type="ORF">AB675_6161</name>
</gene>
<dbReference type="GO" id="GO:0022857">
    <property type="term" value="F:transmembrane transporter activity"/>
    <property type="evidence" value="ECO:0007669"/>
    <property type="project" value="InterPro"/>
</dbReference>
<dbReference type="PANTHER" id="PTHR23501:SF195">
    <property type="entry name" value="PEP5"/>
    <property type="match status" value="1"/>
</dbReference>
<evidence type="ECO:0000313" key="8">
    <source>
        <dbReference type="Proteomes" id="UP000038010"/>
    </source>
</evidence>
<feature type="transmembrane region" description="Helical" evidence="5">
    <location>
        <begin position="58"/>
        <end position="76"/>
    </location>
</feature>
<dbReference type="Gene3D" id="1.20.1250.20">
    <property type="entry name" value="MFS general substrate transporter like domains"/>
    <property type="match status" value="1"/>
</dbReference>
<feature type="transmembrane region" description="Helical" evidence="5">
    <location>
        <begin position="145"/>
        <end position="167"/>
    </location>
</feature>
<comment type="subcellular location">
    <subcellularLocation>
        <location evidence="1">Membrane</location>
        <topology evidence="1">Multi-pass membrane protein</topology>
    </subcellularLocation>
</comment>
<feature type="transmembrane region" description="Helical" evidence="5">
    <location>
        <begin position="387"/>
        <end position="409"/>
    </location>
</feature>
<evidence type="ECO:0000259" key="6">
    <source>
        <dbReference type="PROSITE" id="PS50850"/>
    </source>
</evidence>
<dbReference type="EMBL" id="LFJN01000004">
    <property type="protein sequence ID" value="KPI43889.1"/>
    <property type="molecule type" value="Genomic_DNA"/>
</dbReference>
<dbReference type="SUPFAM" id="SSF103473">
    <property type="entry name" value="MFS general substrate transporter"/>
    <property type="match status" value="1"/>
</dbReference>
<feature type="transmembrane region" description="Helical" evidence="5">
    <location>
        <begin position="22"/>
        <end position="46"/>
    </location>
</feature>
<reference evidence="7 8" key="1">
    <citation type="submission" date="2015-06" db="EMBL/GenBank/DDBJ databases">
        <title>Draft genome of the ant-associated black yeast Phialophora attae CBS 131958.</title>
        <authorList>
            <person name="Moreno L.F."/>
            <person name="Stielow B.J."/>
            <person name="de Hoog S."/>
            <person name="Vicente V.A."/>
            <person name="Weiss V.A."/>
            <person name="de Vries M."/>
            <person name="Cruz L.M."/>
            <person name="Souza E.M."/>
        </authorList>
    </citation>
    <scope>NUCLEOTIDE SEQUENCE [LARGE SCALE GENOMIC DNA]</scope>
    <source>
        <strain evidence="7 8">CBS 131958</strain>
    </source>
</reference>
<keyword evidence="4 5" id="KW-0472">Membrane</keyword>
<name>A0A0N0NQM9_9EURO</name>
<dbReference type="Proteomes" id="UP000038010">
    <property type="component" value="Unassembled WGS sequence"/>
</dbReference>
<dbReference type="InterPro" id="IPR011701">
    <property type="entry name" value="MFS"/>
</dbReference>
<evidence type="ECO:0000256" key="1">
    <source>
        <dbReference type="ARBA" id="ARBA00004141"/>
    </source>
</evidence>
<dbReference type="PROSITE" id="PS00216">
    <property type="entry name" value="SUGAR_TRANSPORT_1"/>
    <property type="match status" value="1"/>
</dbReference>
<dbReference type="GO" id="GO:0005886">
    <property type="term" value="C:plasma membrane"/>
    <property type="evidence" value="ECO:0007669"/>
    <property type="project" value="TreeGrafter"/>
</dbReference>
<accession>A0A0N0NQM9</accession>
<comment type="caution">
    <text evidence="7">The sequence shown here is derived from an EMBL/GenBank/DDBJ whole genome shotgun (WGS) entry which is preliminary data.</text>
</comment>
<dbReference type="InterPro" id="IPR020846">
    <property type="entry name" value="MFS_dom"/>
</dbReference>
<dbReference type="VEuPathDB" id="FungiDB:AB675_6161"/>
<feature type="domain" description="Major facilitator superfamily (MFS) profile" evidence="6">
    <location>
        <begin position="23"/>
        <end position="534"/>
    </location>
</feature>
<dbReference type="InterPro" id="IPR036259">
    <property type="entry name" value="MFS_trans_sf"/>
</dbReference>
<evidence type="ECO:0000313" key="7">
    <source>
        <dbReference type="EMBL" id="KPI43889.1"/>
    </source>
</evidence>
<feature type="transmembrane region" description="Helical" evidence="5">
    <location>
        <begin position="290"/>
        <end position="316"/>
    </location>
</feature>
<proteinExistence type="predicted"/>
<dbReference type="OrthoDB" id="2587356at2759"/>
<dbReference type="InterPro" id="IPR005829">
    <property type="entry name" value="Sugar_transporter_CS"/>
</dbReference>
<dbReference type="PROSITE" id="PS50850">
    <property type="entry name" value="MFS"/>
    <property type="match status" value="1"/>
</dbReference>
<feature type="transmembrane region" description="Helical" evidence="5">
    <location>
        <begin position="220"/>
        <end position="239"/>
    </location>
</feature>
<feature type="transmembrane region" description="Helical" evidence="5">
    <location>
        <begin position="179"/>
        <end position="200"/>
    </location>
</feature>
<evidence type="ECO:0000256" key="5">
    <source>
        <dbReference type="SAM" id="Phobius"/>
    </source>
</evidence>
<feature type="transmembrane region" description="Helical" evidence="5">
    <location>
        <begin position="251"/>
        <end position="270"/>
    </location>
</feature>
<evidence type="ECO:0000256" key="3">
    <source>
        <dbReference type="ARBA" id="ARBA00022989"/>
    </source>
</evidence>
<keyword evidence="3 5" id="KW-1133">Transmembrane helix</keyword>
<feature type="transmembrane region" description="Helical" evidence="5">
    <location>
        <begin position="421"/>
        <end position="442"/>
    </location>
</feature>
<protein>
    <submittedName>
        <fullName evidence="7">Putative MFS-type transporter</fullName>
    </submittedName>
</protein>
<feature type="transmembrane region" description="Helical" evidence="5">
    <location>
        <begin position="88"/>
        <end position="105"/>
    </location>
</feature>
<evidence type="ECO:0000256" key="2">
    <source>
        <dbReference type="ARBA" id="ARBA00022692"/>
    </source>
</evidence>